<dbReference type="Proteomes" id="UP000233551">
    <property type="component" value="Unassembled WGS sequence"/>
</dbReference>
<comment type="caution">
    <text evidence="2">The sequence shown here is derived from an EMBL/GenBank/DDBJ whole genome shotgun (WGS) entry which is preliminary data.</text>
</comment>
<feature type="region of interest" description="Disordered" evidence="1">
    <location>
        <begin position="195"/>
        <end position="257"/>
    </location>
</feature>
<sequence>MSGRDLLYPIRVVFHIDTTIGAKQRSDRLEAVGPTGGGLHSADRLDGRWAGELGRAQADWAERAGVGPRKGARARWSWATEGSWAAEGSGWAESAGELGHAFRAEPEARRNGSGVWTGSGCLGWTGPNELDRLDWVGPAQTEKMGRAPAFASGCRGDGAEDGDKHRLDYAVLGMGVTRLGSVEIEGGRGGWTTAACRRWQRDVSERGGEEEGEKRREGKNGGGGKEEKEKKRGRSGKKERAVAKIKQSETSDPRQKF</sequence>
<dbReference type="EMBL" id="PGOL01003681">
    <property type="protein sequence ID" value="PKI39949.1"/>
    <property type="molecule type" value="Genomic_DNA"/>
</dbReference>
<organism evidence="2 3">
    <name type="scientific">Punica granatum</name>
    <name type="common">Pomegranate</name>
    <dbReference type="NCBI Taxonomy" id="22663"/>
    <lineage>
        <taxon>Eukaryota</taxon>
        <taxon>Viridiplantae</taxon>
        <taxon>Streptophyta</taxon>
        <taxon>Embryophyta</taxon>
        <taxon>Tracheophyta</taxon>
        <taxon>Spermatophyta</taxon>
        <taxon>Magnoliopsida</taxon>
        <taxon>eudicotyledons</taxon>
        <taxon>Gunneridae</taxon>
        <taxon>Pentapetalae</taxon>
        <taxon>rosids</taxon>
        <taxon>malvids</taxon>
        <taxon>Myrtales</taxon>
        <taxon>Lythraceae</taxon>
        <taxon>Punica</taxon>
    </lineage>
</organism>
<evidence type="ECO:0000256" key="1">
    <source>
        <dbReference type="SAM" id="MobiDB-lite"/>
    </source>
</evidence>
<proteinExistence type="predicted"/>
<dbReference type="AlphaFoldDB" id="A0A2I0I7G5"/>
<evidence type="ECO:0000313" key="3">
    <source>
        <dbReference type="Proteomes" id="UP000233551"/>
    </source>
</evidence>
<reference evidence="2 3" key="1">
    <citation type="submission" date="2017-11" db="EMBL/GenBank/DDBJ databases">
        <title>De-novo sequencing of pomegranate (Punica granatum L.) genome.</title>
        <authorList>
            <person name="Akparov Z."/>
            <person name="Amiraslanov A."/>
            <person name="Hajiyeva S."/>
            <person name="Abbasov M."/>
            <person name="Kaur K."/>
            <person name="Hamwieh A."/>
            <person name="Solovyev V."/>
            <person name="Salamov A."/>
            <person name="Braich B."/>
            <person name="Kosarev P."/>
            <person name="Mahmoud A."/>
            <person name="Hajiyev E."/>
            <person name="Babayeva S."/>
            <person name="Izzatullayeva V."/>
            <person name="Mammadov A."/>
            <person name="Mammadov A."/>
            <person name="Sharifova S."/>
            <person name="Ojaghi J."/>
            <person name="Eynullazada K."/>
            <person name="Bayramov B."/>
            <person name="Abdulazimova A."/>
            <person name="Shahmuradov I."/>
        </authorList>
    </citation>
    <scope>NUCLEOTIDE SEQUENCE [LARGE SCALE GENOMIC DNA]</scope>
    <source>
        <strain evidence="3">cv. AG2017</strain>
        <tissue evidence="2">Leaf</tissue>
    </source>
</reference>
<protein>
    <submittedName>
        <fullName evidence="2">Uncharacterized protein</fullName>
    </submittedName>
</protein>
<evidence type="ECO:0000313" key="2">
    <source>
        <dbReference type="EMBL" id="PKI39949.1"/>
    </source>
</evidence>
<name>A0A2I0I7G5_PUNGR</name>
<accession>A0A2I0I7G5</accession>
<keyword evidence="3" id="KW-1185">Reference proteome</keyword>
<gene>
    <name evidence="2" type="ORF">CRG98_039612</name>
</gene>
<feature type="compositionally biased region" description="Basic and acidic residues" evidence="1">
    <location>
        <begin position="199"/>
        <end position="257"/>
    </location>
</feature>